<evidence type="ECO:0000313" key="3">
    <source>
        <dbReference type="Proteomes" id="UP000887159"/>
    </source>
</evidence>
<evidence type="ECO:0008006" key="4">
    <source>
        <dbReference type="Google" id="ProtNLM"/>
    </source>
</evidence>
<dbReference type="AlphaFoldDB" id="A0A8X6W5R5"/>
<gene>
    <name evidence="2" type="ORF">TNCV_1971651</name>
</gene>
<evidence type="ECO:0000256" key="1">
    <source>
        <dbReference type="SAM" id="MobiDB-lite"/>
    </source>
</evidence>
<comment type="caution">
    <text evidence="2">The sequence shown here is derived from an EMBL/GenBank/DDBJ whole genome shotgun (WGS) entry which is preliminary data.</text>
</comment>
<proteinExistence type="predicted"/>
<keyword evidence="3" id="KW-1185">Reference proteome</keyword>
<dbReference type="Proteomes" id="UP000887159">
    <property type="component" value="Unassembled WGS sequence"/>
</dbReference>
<evidence type="ECO:0000313" key="2">
    <source>
        <dbReference type="EMBL" id="GFY28512.1"/>
    </source>
</evidence>
<protein>
    <recommendedName>
        <fullName evidence="4">Transposase Tc1-like domain-containing protein</fullName>
    </recommendedName>
</protein>
<reference evidence="2" key="1">
    <citation type="submission" date="2020-08" db="EMBL/GenBank/DDBJ databases">
        <title>Multicomponent nature underlies the extraordinary mechanical properties of spider dragline silk.</title>
        <authorList>
            <person name="Kono N."/>
            <person name="Nakamura H."/>
            <person name="Mori M."/>
            <person name="Yoshida Y."/>
            <person name="Ohtoshi R."/>
            <person name="Malay A.D."/>
            <person name="Moran D.A.P."/>
            <person name="Tomita M."/>
            <person name="Numata K."/>
            <person name="Arakawa K."/>
        </authorList>
    </citation>
    <scope>NUCLEOTIDE SEQUENCE</scope>
</reference>
<dbReference type="EMBL" id="BMAU01021384">
    <property type="protein sequence ID" value="GFY28512.1"/>
    <property type="molecule type" value="Genomic_DNA"/>
</dbReference>
<name>A0A8X6W5R5_TRICX</name>
<feature type="region of interest" description="Disordered" evidence="1">
    <location>
        <begin position="1"/>
        <end position="29"/>
    </location>
</feature>
<accession>A0A8X6W5R5</accession>
<organism evidence="2 3">
    <name type="scientific">Trichonephila clavipes</name>
    <name type="common">Golden silk orbweaver</name>
    <name type="synonym">Nephila clavipes</name>
    <dbReference type="NCBI Taxonomy" id="2585209"/>
    <lineage>
        <taxon>Eukaryota</taxon>
        <taxon>Metazoa</taxon>
        <taxon>Ecdysozoa</taxon>
        <taxon>Arthropoda</taxon>
        <taxon>Chelicerata</taxon>
        <taxon>Arachnida</taxon>
        <taxon>Araneae</taxon>
        <taxon>Araneomorphae</taxon>
        <taxon>Entelegynae</taxon>
        <taxon>Araneoidea</taxon>
        <taxon>Nephilidae</taxon>
        <taxon>Trichonephila</taxon>
    </lineage>
</organism>
<sequence>MSWTKPINCDADMSSLDAGGNEGTITPSSLHHASDARQIVRLAVMDRAATSRTIAQRIQSVMQHSVSARTTRRRFQKI</sequence>